<dbReference type="NCBIfam" id="TIGR00675">
    <property type="entry name" value="dcm"/>
    <property type="match status" value="1"/>
</dbReference>
<dbReference type="GO" id="GO:0032259">
    <property type="term" value="P:methylation"/>
    <property type="evidence" value="ECO:0007669"/>
    <property type="project" value="UniProtKB-KW"/>
</dbReference>
<evidence type="ECO:0000256" key="7">
    <source>
        <dbReference type="RuleBase" id="RU000416"/>
    </source>
</evidence>
<dbReference type="PROSITE" id="PS51679">
    <property type="entry name" value="SAM_MT_C5"/>
    <property type="match status" value="1"/>
</dbReference>
<proteinExistence type="inferred from homology"/>
<feature type="active site" evidence="6">
    <location>
        <position position="80"/>
    </location>
</feature>
<keyword evidence="1 6" id="KW-0489">Methyltransferase</keyword>
<dbReference type="Pfam" id="PF00145">
    <property type="entry name" value="DNA_methylase"/>
    <property type="match status" value="1"/>
</dbReference>
<dbReference type="GO" id="GO:0044027">
    <property type="term" value="P:negative regulation of gene expression via chromosomal CpG island methylation"/>
    <property type="evidence" value="ECO:0007669"/>
    <property type="project" value="TreeGrafter"/>
</dbReference>
<dbReference type="RefSeq" id="WP_036531010.1">
    <property type="nucleotide sequence ID" value="NZ_JFYZ01000085.1"/>
</dbReference>
<sequence>MFKTISLFSGIGGLDFGFEEAGFETRVALEFDRHACRTIRLNRDWSVIEDDINKVSSETLLAQAGLEPGEADILIGGPPCQPFSKSSYWARGDALRLDDPRADTLTGYLRILRDTRPRAFLLENVYGLAYEGKDEGLRYILDGIAQINRDVGTNYQVSWQMVNTAQHGVPQARERVFMIGSRDGQVFRFPEPTHLPPDRLDQTLFGSAEPYRTAWDALGDLPEPDTDEPGLKVGGKWGDLLPTIPEGENYLWHTDRSGGHPLFGWRTRYWSFLLKLSKRLPSWTIQAQPGAAIGPFHWNNRRLTFAELCRIQTFPDGLRMESGRTEMQRMLGNAVPSLVAEVLAREIRRQFFGAALNTPLKLLAPRRENVPAPKATSSLPEKYQDMIGTHAAHPGTGKGRQALKRAEAALSVAAE</sequence>
<evidence type="ECO:0000256" key="8">
    <source>
        <dbReference type="RuleBase" id="RU000417"/>
    </source>
</evidence>
<dbReference type="eggNOG" id="COG0270">
    <property type="taxonomic scope" value="Bacteria"/>
</dbReference>
<dbReference type="PRINTS" id="PR00105">
    <property type="entry name" value="C5METTRFRASE"/>
</dbReference>
<evidence type="ECO:0000256" key="3">
    <source>
        <dbReference type="ARBA" id="ARBA00022691"/>
    </source>
</evidence>
<dbReference type="InterPro" id="IPR050390">
    <property type="entry name" value="C5-Methyltransferase"/>
</dbReference>
<dbReference type="InterPro" id="IPR029063">
    <property type="entry name" value="SAM-dependent_MTases_sf"/>
</dbReference>
<dbReference type="Gene3D" id="3.40.50.150">
    <property type="entry name" value="Vaccinia Virus protein VP39"/>
    <property type="match status" value="1"/>
</dbReference>
<reference evidence="9 10" key="1">
    <citation type="submission" date="2014-03" db="EMBL/GenBank/DDBJ databases">
        <title>Whole genome sequence of Novosphingobium resinovorum KF1.</title>
        <authorList>
            <person name="Gan H.M."/>
            <person name="Gan H.Y."/>
            <person name="Chew T.H."/>
            <person name="Savka M.A."/>
        </authorList>
    </citation>
    <scope>NUCLEOTIDE SEQUENCE [LARGE SCALE GENOMIC DNA]</scope>
    <source>
        <strain evidence="9 10">KF1</strain>
    </source>
</reference>
<accession>A0A031J2H6</accession>
<gene>
    <name evidence="9" type="ORF">BV97_05670</name>
</gene>
<evidence type="ECO:0000313" key="9">
    <source>
        <dbReference type="EMBL" id="EZP68029.1"/>
    </source>
</evidence>
<name>A0A031J2H6_9SPHN</name>
<evidence type="ECO:0000256" key="2">
    <source>
        <dbReference type="ARBA" id="ARBA00022679"/>
    </source>
</evidence>
<comment type="catalytic activity">
    <reaction evidence="5 8">
        <text>a 2'-deoxycytidine in DNA + S-adenosyl-L-methionine = a 5-methyl-2'-deoxycytidine in DNA + S-adenosyl-L-homocysteine + H(+)</text>
        <dbReference type="Rhea" id="RHEA:13681"/>
        <dbReference type="Rhea" id="RHEA-COMP:11369"/>
        <dbReference type="Rhea" id="RHEA-COMP:11370"/>
        <dbReference type="ChEBI" id="CHEBI:15378"/>
        <dbReference type="ChEBI" id="CHEBI:57856"/>
        <dbReference type="ChEBI" id="CHEBI:59789"/>
        <dbReference type="ChEBI" id="CHEBI:85452"/>
        <dbReference type="ChEBI" id="CHEBI:85454"/>
        <dbReference type="EC" id="2.1.1.37"/>
    </reaction>
</comment>
<dbReference type="InterPro" id="IPR018117">
    <property type="entry name" value="C5_DNA_meth_AS"/>
</dbReference>
<dbReference type="GO" id="GO:0009307">
    <property type="term" value="P:DNA restriction-modification system"/>
    <property type="evidence" value="ECO:0007669"/>
    <property type="project" value="UniProtKB-KW"/>
</dbReference>
<dbReference type="PATRIC" id="fig|158500.4.peg.5747"/>
<evidence type="ECO:0000256" key="1">
    <source>
        <dbReference type="ARBA" id="ARBA00022603"/>
    </source>
</evidence>
<evidence type="ECO:0000313" key="10">
    <source>
        <dbReference type="Proteomes" id="UP000024329"/>
    </source>
</evidence>
<dbReference type="PANTHER" id="PTHR10629:SF52">
    <property type="entry name" value="DNA (CYTOSINE-5)-METHYLTRANSFERASE 1"/>
    <property type="match status" value="1"/>
</dbReference>
<dbReference type="EMBL" id="JFYZ01000085">
    <property type="protein sequence ID" value="EZP68029.1"/>
    <property type="molecule type" value="Genomic_DNA"/>
</dbReference>
<dbReference type="GO" id="GO:0003677">
    <property type="term" value="F:DNA binding"/>
    <property type="evidence" value="ECO:0007669"/>
    <property type="project" value="TreeGrafter"/>
</dbReference>
<organism evidence="9 10">
    <name type="scientific">Novosphingobium resinovorum</name>
    <dbReference type="NCBI Taxonomy" id="158500"/>
    <lineage>
        <taxon>Bacteria</taxon>
        <taxon>Pseudomonadati</taxon>
        <taxon>Pseudomonadota</taxon>
        <taxon>Alphaproteobacteria</taxon>
        <taxon>Sphingomonadales</taxon>
        <taxon>Sphingomonadaceae</taxon>
        <taxon>Novosphingobium</taxon>
    </lineage>
</organism>
<comment type="similarity">
    <text evidence="6 7">Belongs to the class I-like SAM-binding methyltransferase superfamily. C5-methyltransferase family.</text>
</comment>
<protein>
    <recommendedName>
        <fullName evidence="8">Cytosine-specific methyltransferase</fullName>
        <ecNumber evidence="8">2.1.1.37</ecNumber>
    </recommendedName>
</protein>
<evidence type="ECO:0000256" key="5">
    <source>
        <dbReference type="ARBA" id="ARBA00047422"/>
    </source>
</evidence>
<dbReference type="GO" id="GO:0003886">
    <property type="term" value="F:DNA (cytosine-5-)-methyltransferase activity"/>
    <property type="evidence" value="ECO:0007669"/>
    <property type="project" value="UniProtKB-EC"/>
</dbReference>
<dbReference type="EC" id="2.1.1.37" evidence="8"/>
<dbReference type="PANTHER" id="PTHR10629">
    <property type="entry name" value="CYTOSINE-SPECIFIC METHYLTRANSFERASE"/>
    <property type="match status" value="1"/>
</dbReference>
<evidence type="ECO:0000256" key="6">
    <source>
        <dbReference type="PROSITE-ProRule" id="PRU01016"/>
    </source>
</evidence>
<comment type="caution">
    <text evidence="9">The sequence shown here is derived from an EMBL/GenBank/DDBJ whole genome shotgun (WGS) entry which is preliminary data.</text>
</comment>
<dbReference type="AlphaFoldDB" id="A0A031J2H6"/>
<keyword evidence="3 6" id="KW-0949">S-adenosyl-L-methionine</keyword>
<dbReference type="Gene3D" id="3.90.120.10">
    <property type="entry name" value="DNA Methylase, subunit A, domain 2"/>
    <property type="match status" value="1"/>
</dbReference>
<dbReference type="PROSITE" id="PS00094">
    <property type="entry name" value="C5_MTASE_1"/>
    <property type="match status" value="1"/>
</dbReference>
<dbReference type="SUPFAM" id="SSF53335">
    <property type="entry name" value="S-adenosyl-L-methionine-dependent methyltransferases"/>
    <property type="match status" value="1"/>
</dbReference>
<dbReference type="InterPro" id="IPR001525">
    <property type="entry name" value="C5_MeTfrase"/>
</dbReference>
<keyword evidence="2 6" id="KW-0808">Transferase</keyword>
<dbReference type="Proteomes" id="UP000024329">
    <property type="component" value="Unassembled WGS sequence"/>
</dbReference>
<keyword evidence="4" id="KW-0680">Restriction system</keyword>
<evidence type="ECO:0000256" key="4">
    <source>
        <dbReference type="ARBA" id="ARBA00022747"/>
    </source>
</evidence>